<comment type="function">
    <text evidence="14">Catalyzes the third of the four reactions of the long-chain fatty acids elongation cycle. This endoplasmic reticulum-bound enzymatic process, allows the addition of two carbons to the chain of long- and very long-chain fatty acids/VLCFAs per cycle. This enzyme catalyzes the dehydration of the 3-hydroxyacyl-CoA intermediate into trans-2,3-enoyl-CoA, within each cycle of fatty acid elongation. Thereby, it participates to the production of VLCFAs of different chain lengths that are involved in multiple biological processes as precursors of membrane lipids and lipid mediators.</text>
</comment>
<dbReference type="FunCoup" id="A0A2P5I1F1">
    <property type="interactions" value="581"/>
</dbReference>
<feature type="transmembrane region" description="Helical" evidence="14">
    <location>
        <begin position="127"/>
        <end position="145"/>
    </location>
</feature>
<dbReference type="GO" id="GO:0102158">
    <property type="term" value="F:very-long-chain (3R)-3-hydroxyacyl-CoA dehydratase activity"/>
    <property type="evidence" value="ECO:0007669"/>
    <property type="project" value="UniProtKB-EC"/>
</dbReference>
<dbReference type="InterPro" id="IPR007482">
    <property type="entry name" value="Tyr_Pase-like_PTPLA"/>
</dbReference>
<keyword evidence="12 14" id="KW-0456">Lyase</keyword>
<protein>
    <recommendedName>
        <fullName evidence="4 14">Very-long-chain (3R)-3-hydroxyacyl-CoA dehydratase</fullName>
        <ecNumber evidence="4 14">4.2.1.134</ecNumber>
    </recommendedName>
</protein>
<keyword evidence="10 14" id="KW-0472">Membrane</keyword>
<dbReference type="GO" id="GO:0005789">
    <property type="term" value="C:endoplasmic reticulum membrane"/>
    <property type="evidence" value="ECO:0007669"/>
    <property type="project" value="UniProtKB-SubCell"/>
</dbReference>
<evidence type="ECO:0000256" key="7">
    <source>
        <dbReference type="ARBA" id="ARBA00022832"/>
    </source>
</evidence>
<comment type="similarity">
    <text evidence="3 14">Belongs to the very long-chain fatty acids dehydratase HACD family.</text>
</comment>
<organism evidence="15 16">
    <name type="scientific">Diaporthe helianthi</name>
    <dbReference type="NCBI Taxonomy" id="158607"/>
    <lineage>
        <taxon>Eukaryota</taxon>
        <taxon>Fungi</taxon>
        <taxon>Dikarya</taxon>
        <taxon>Ascomycota</taxon>
        <taxon>Pezizomycotina</taxon>
        <taxon>Sordariomycetes</taxon>
        <taxon>Sordariomycetidae</taxon>
        <taxon>Diaporthales</taxon>
        <taxon>Diaporthaceae</taxon>
        <taxon>Diaporthe</taxon>
    </lineage>
</organism>
<evidence type="ECO:0000256" key="2">
    <source>
        <dbReference type="ARBA" id="ARBA00005194"/>
    </source>
</evidence>
<keyword evidence="8 14" id="KW-1133">Transmembrane helix</keyword>
<evidence type="ECO:0000256" key="3">
    <source>
        <dbReference type="ARBA" id="ARBA00007811"/>
    </source>
</evidence>
<comment type="catalytic activity">
    <reaction evidence="13 14">
        <text>a very-long-chain (3R)-3-hydroxyacyl-CoA = a very-long-chain (2E)-enoyl-CoA + H2O</text>
        <dbReference type="Rhea" id="RHEA:45812"/>
        <dbReference type="ChEBI" id="CHEBI:15377"/>
        <dbReference type="ChEBI" id="CHEBI:83728"/>
        <dbReference type="ChEBI" id="CHEBI:85440"/>
        <dbReference type="EC" id="4.2.1.134"/>
    </reaction>
</comment>
<dbReference type="PANTHER" id="PTHR11035:SF3">
    <property type="entry name" value="VERY-LONG-CHAIN (3R)-3-HYDROXYACYL-COA DEHYDRATASE"/>
    <property type="match status" value="1"/>
</dbReference>
<gene>
    <name evidence="15" type="ORF">DHEL01_v205283</name>
</gene>
<evidence type="ECO:0000256" key="4">
    <source>
        <dbReference type="ARBA" id="ARBA00013122"/>
    </source>
</evidence>
<evidence type="ECO:0000256" key="13">
    <source>
        <dbReference type="ARBA" id="ARBA00036671"/>
    </source>
</evidence>
<evidence type="ECO:0000256" key="14">
    <source>
        <dbReference type="RuleBase" id="RU363109"/>
    </source>
</evidence>
<dbReference type="OrthoDB" id="46988at2759"/>
<keyword evidence="5 14" id="KW-0444">Lipid biosynthesis</keyword>
<keyword evidence="11 14" id="KW-0275">Fatty acid biosynthesis</keyword>
<evidence type="ECO:0000256" key="6">
    <source>
        <dbReference type="ARBA" id="ARBA00022692"/>
    </source>
</evidence>
<dbReference type="EC" id="4.2.1.134" evidence="4 14"/>
<evidence type="ECO:0000256" key="5">
    <source>
        <dbReference type="ARBA" id="ARBA00022516"/>
    </source>
</evidence>
<feature type="transmembrane region" description="Helical" evidence="14">
    <location>
        <begin position="188"/>
        <end position="209"/>
    </location>
</feature>
<evidence type="ECO:0000256" key="9">
    <source>
        <dbReference type="ARBA" id="ARBA00023098"/>
    </source>
</evidence>
<keyword evidence="7 14" id="KW-0276">Fatty acid metabolism</keyword>
<keyword evidence="9 14" id="KW-0443">Lipid metabolism</keyword>
<dbReference type="InParanoid" id="A0A2P5I1F1"/>
<evidence type="ECO:0000256" key="12">
    <source>
        <dbReference type="ARBA" id="ARBA00023239"/>
    </source>
</evidence>
<dbReference type="AlphaFoldDB" id="A0A2P5I1F1"/>
<comment type="subcellular location">
    <subcellularLocation>
        <location evidence="14">Endoplasmic reticulum membrane</location>
        <topology evidence="14">Multi-pass membrane protein</topology>
    </subcellularLocation>
    <subcellularLocation>
        <location evidence="1">Membrane</location>
        <topology evidence="1">Multi-pass membrane protein</topology>
    </subcellularLocation>
</comment>
<comment type="caution">
    <text evidence="14">Lacks conserved residue(s) required for the propagation of feature annotation.</text>
</comment>
<accession>A0A2P5I1F1</accession>
<reference evidence="15" key="1">
    <citation type="submission" date="2017-09" db="EMBL/GenBank/DDBJ databases">
        <title>Polyketide synthases of a Diaporthe helianthi virulent isolate.</title>
        <authorList>
            <person name="Baroncelli R."/>
        </authorList>
    </citation>
    <scope>NUCLEOTIDE SEQUENCE [LARGE SCALE GENOMIC DNA]</scope>
    <source>
        <strain evidence="15">7/96</strain>
    </source>
</reference>
<dbReference type="Pfam" id="PF04387">
    <property type="entry name" value="PTPLA"/>
    <property type="match status" value="1"/>
</dbReference>
<evidence type="ECO:0000256" key="8">
    <source>
        <dbReference type="ARBA" id="ARBA00022989"/>
    </source>
</evidence>
<comment type="pathway">
    <text evidence="2 14">Lipid metabolism; fatty acid biosynthesis.</text>
</comment>
<keyword evidence="14" id="KW-0256">Endoplasmic reticulum</keyword>
<feature type="transmembrane region" description="Helical" evidence="14">
    <location>
        <begin position="26"/>
        <end position="50"/>
    </location>
</feature>
<dbReference type="GO" id="GO:0030497">
    <property type="term" value="P:fatty acid elongation"/>
    <property type="evidence" value="ECO:0007669"/>
    <property type="project" value="TreeGrafter"/>
</dbReference>
<dbReference type="Proteomes" id="UP000094444">
    <property type="component" value="Unassembled WGS sequence"/>
</dbReference>
<dbReference type="GO" id="GO:0030148">
    <property type="term" value="P:sphingolipid biosynthetic process"/>
    <property type="evidence" value="ECO:0007669"/>
    <property type="project" value="TreeGrafter"/>
</dbReference>
<sequence>MARQEQDVIKTNVSPRRMSAPKRAYLVAYNGVSALLWSVVLGRTLAVLAGNGLDKGPALVYPAVGEWTKWTQTLAALEVVHSLLGIVRAPLFTTLMQVSSRFALVWGAVHTYPLIAASPAYSSMLLAWSVTEVVRYLFFALSLGLRAEPSPLRWMRYSGFFVLYPVGISSELWELLTAARAASAEGATVKLVVAVATMATYLPGAPMLYGHMIKQRRKVLGGGGAGGVAEKANGKKRQ</sequence>
<comment type="caution">
    <text evidence="15">The sequence shown here is derived from an EMBL/GenBank/DDBJ whole genome shotgun (WGS) entry which is preliminary data.</text>
</comment>
<proteinExistence type="inferred from homology"/>
<name>A0A2P5I1F1_DIAHE</name>
<dbReference type="GO" id="GO:0042761">
    <property type="term" value="P:very long-chain fatty acid biosynthetic process"/>
    <property type="evidence" value="ECO:0007669"/>
    <property type="project" value="TreeGrafter"/>
</dbReference>
<evidence type="ECO:0000256" key="11">
    <source>
        <dbReference type="ARBA" id="ARBA00023160"/>
    </source>
</evidence>
<evidence type="ECO:0000256" key="1">
    <source>
        <dbReference type="ARBA" id="ARBA00004141"/>
    </source>
</evidence>
<evidence type="ECO:0000313" key="16">
    <source>
        <dbReference type="Proteomes" id="UP000094444"/>
    </source>
</evidence>
<dbReference type="STRING" id="158607.A0A2P5I1F1"/>
<dbReference type="UniPathway" id="UPA00094"/>
<keyword evidence="16" id="KW-1185">Reference proteome</keyword>
<feature type="transmembrane region" description="Helical" evidence="14">
    <location>
        <begin position="157"/>
        <end position="176"/>
    </location>
</feature>
<evidence type="ECO:0000313" key="15">
    <source>
        <dbReference type="EMBL" id="POS76332.1"/>
    </source>
</evidence>
<keyword evidence="6 14" id="KW-0812">Transmembrane</keyword>
<evidence type="ECO:0000256" key="10">
    <source>
        <dbReference type="ARBA" id="ARBA00023136"/>
    </source>
</evidence>
<dbReference type="PANTHER" id="PTHR11035">
    <property type="entry name" value="VERY-LONG-CHAIN (3R)-3-HYDROXYACYL-COA DEHYDRATASE"/>
    <property type="match status" value="1"/>
</dbReference>
<dbReference type="EMBL" id="MAVT02000382">
    <property type="protein sequence ID" value="POS76332.1"/>
    <property type="molecule type" value="Genomic_DNA"/>
</dbReference>